<reference evidence="1 2" key="1">
    <citation type="submission" date="2019-03" db="EMBL/GenBank/DDBJ databases">
        <title>Genomic Encyclopedia of Type Strains, Phase IV (KMG-IV): sequencing the most valuable type-strain genomes for metagenomic binning, comparative biology and taxonomic classification.</title>
        <authorList>
            <person name="Goeker M."/>
        </authorList>
    </citation>
    <scope>NUCLEOTIDE SEQUENCE [LARGE SCALE GENOMIC DNA]</scope>
    <source>
        <strain evidence="1 2">DSM 103923</strain>
    </source>
</reference>
<keyword evidence="2" id="KW-1185">Reference proteome</keyword>
<sequence length="268" mass="29863">MGMSKFDTDFIRGLQDRLNSHPIYAALRTTDDLRVFMQHHVYSVWDFMSLIKYLQHNVAPARWPWIPGADASVARFINELVLEEETDEAPPGAAGFASHFELYLGAMREIGADTTQVQRFIELVRGQGLEHALANARVPESALRFTRVTFGFIDSGRPHAVAAALALGREHVIPAMFRAFLARMAVTEQQAPTFHYYLNRHIHLDEDFHAPLSLRLLDALCGDDAGRRAEAEAEAAAVQAIEARLAFWDGVLAALPSQAEKKEAVCPN</sequence>
<dbReference type="Gene3D" id="1.20.910.10">
    <property type="entry name" value="Heme oxygenase-like"/>
    <property type="match status" value="1"/>
</dbReference>
<evidence type="ECO:0000313" key="2">
    <source>
        <dbReference type="Proteomes" id="UP000295135"/>
    </source>
</evidence>
<protein>
    <submittedName>
        <fullName evidence="1">DUF3050 family protein</fullName>
    </submittedName>
</protein>
<gene>
    <name evidence="1" type="ORF">EDC61_11054</name>
</gene>
<dbReference type="Pfam" id="PF11251">
    <property type="entry name" value="DUF3050"/>
    <property type="match status" value="1"/>
</dbReference>
<dbReference type="EMBL" id="SLZY01000010">
    <property type="protein sequence ID" value="TCS71328.1"/>
    <property type="molecule type" value="Genomic_DNA"/>
</dbReference>
<dbReference type="InterPro" id="IPR016084">
    <property type="entry name" value="Haem_Oase-like_multi-hlx"/>
</dbReference>
<dbReference type="AlphaFoldDB" id="A0A4R3JUG5"/>
<dbReference type="InterPro" id="IPR024423">
    <property type="entry name" value="DUF3050"/>
</dbReference>
<evidence type="ECO:0000313" key="1">
    <source>
        <dbReference type="EMBL" id="TCS71328.1"/>
    </source>
</evidence>
<name>A0A4R3JUG5_9PROT</name>
<comment type="caution">
    <text evidence="1">The sequence shown here is derived from an EMBL/GenBank/DDBJ whole genome shotgun (WGS) entry which is preliminary data.</text>
</comment>
<organism evidence="1 2">
    <name type="scientific">Sulfuritortus calidifontis</name>
    <dbReference type="NCBI Taxonomy" id="1914471"/>
    <lineage>
        <taxon>Bacteria</taxon>
        <taxon>Pseudomonadati</taxon>
        <taxon>Pseudomonadota</taxon>
        <taxon>Betaproteobacteria</taxon>
        <taxon>Nitrosomonadales</taxon>
        <taxon>Thiobacillaceae</taxon>
        <taxon>Sulfuritortus</taxon>
    </lineage>
</organism>
<dbReference type="SUPFAM" id="SSF48613">
    <property type="entry name" value="Heme oxygenase-like"/>
    <property type="match status" value="1"/>
</dbReference>
<accession>A0A4R3JUG5</accession>
<proteinExistence type="predicted"/>
<dbReference type="Proteomes" id="UP000295135">
    <property type="component" value="Unassembled WGS sequence"/>
</dbReference>